<reference evidence="2" key="1">
    <citation type="journal article" date="2010" name="Nat. Biotechnol.">
        <title>Draft genome sequence of the oilseed species Ricinus communis.</title>
        <authorList>
            <person name="Chan A.P."/>
            <person name="Crabtree J."/>
            <person name="Zhao Q."/>
            <person name="Lorenzi H."/>
            <person name="Orvis J."/>
            <person name="Puiu D."/>
            <person name="Melake-Berhan A."/>
            <person name="Jones K.M."/>
            <person name="Redman J."/>
            <person name="Chen G."/>
            <person name="Cahoon E.B."/>
            <person name="Gedil M."/>
            <person name="Stanke M."/>
            <person name="Haas B.J."/>
            <person name="Wortman J.R."/>
            <person name="Fraser-Liggett C.M."/>
            <person name="Ravel J."/>
            <person name="Rabinowicz P.D."/>
        </authorList>
    </citation>
    <scope>NUCLEOTIDE SEQUENCE [LARGE SCALE GENOMIC DNA]</scope>
    <source>
        <strain evidence="2">cv. Hale</strain>
    </source>
</reference>
<sequence>MIKEIADRAADELQRPLRQEAGFNDTADHELGEIGRLARRLDDGGNAGQQGRRDLFQHAPARKVESVDMNGDALQRAQDMLRGKALILRQLLHIAIEQHARVRQLAPSLGGIGQQGSDATFDIDPAIGARGAGRRRERVEFFLSLEQRLAERLQHRGALMEGHASQRRATLVAAMRQCLLEIDAGGID</sequence>
<dbReference type="AlphaFoldDB" id="B9TG60"/>
<evidence type="ECO:0000313" key="1">
    <source>
        <dbReference type="EMBL" id="EEF25155.1"/>
    </source>
</evidence>
<protein>
    <submittedName>
        <fullName evidence="1">Uncharacterized protein</fullName>
    </submittedName>
</protein>
<name>B9TG60_RICCO</name>
<gene>
    <name evidence="1" type="ORF">RCOM_1941320</name>
</gene>
<organism evidence="1 2">
    <name type="scientific">Ricinus communis</name>
    <name type="common">Castor bean</name>
    <dbReference type="NCBI Taxonomy" id="3988"/>
    <lineage>
        <taxon>Eukaryota</taxon>
        <taxon>Viridiplantae</taxon>
        <taxon>Streptophyta</taxon>
        <taxon>Embryophyta</taxon>
        <taxon>Tracheophyta</taxon>
        <taxon>Spermatophyta</taxon>
        <taxon>Magnoliopsida</taxon>
        <taxon>eudicotyledons</taxon>
        <taxon>Gunneridae</taxon>
        <taxon>Pentapetalae</taxon>
        <taxon>rosids</taxon>
        <taxon>fabids</taxon>
        <taxon>Malpighiales</taxon>
        <taxon>Euphorbiaceae</taxon>
        <taxon>Acalyphoideae</taxon>
        <taxon>Acalypheae</taxon>
        <taxon>Ricinus</taxon>
    </lineage>
</organism>
<evidence type="ECO:0000313" key="2">
    <source>
        <dbReference type="Proteomes" id="UP000008311"/>
    </source>
</evidence>
<dbReference type="Proteomes" id="UP000008311">
    <property type="component" value="Unassembled WGS sequence"/>
</dbReference>
<dbReference type="InParanoid" id="B9TG60"/>
<proteinExistence type="predicted"/>
<accession>B9TG60</accession>
<keyword evidence="2" id="KW-1185">Reference proteome</keyword>
<dbReference type="EMBL" id="EQ980387">
    <property type="protein sequence ID" value="EEF25155.1"/>
    <property type="molecule type" value="Genomic_DNA"/>
</dbReference>